<dbReference type="AlphaFoldDB" id="A0A086QEJ6"/>
<reference evidence="1 2" key="1">
    <citation type="submission" date="2014-04" db="EMBL/GenBank/DDBJ databases">
        <authorList>
            <person name="Sibley D."/>
            <person name="Venepally P."/>
            <person name="Karamycheva S."/>
            <person name="Hadjithomas M."/>
            <person name="Khan A."/>
            <person name="Brunk B."/>
            <person name="Roos D."/>
            <person name="Caler E."/>
            <person name="Lorenzi H."/>
        </authorList>
    </citation>
    <scope>NUCLEOTIDE SEQUENCE [LARGE SCALE GENOMIC DNA]</scope>
    <source>
        <strain evidence="1 2">MAS</strain>
    </source>
</reference>
<evidence type="ECO:0000313" key="2">
    <source>
        <dbReference type="Proteomes" id="UP000028821"/>
    </source>
</evidence>
<proteinExistence type="predicted"/>
<gene>
    <name evidence="1" type="ORF">TGMAS_415110</name>
</gene>
<accession>A0A086QEJ6</accession>
<name>A0A086QEJ6_TOXGO</name>
<evidence type="ECO:0000313" key="1">
    <source>
        <dbReference type="EMBL" id="KFH11028.1"/>
    </source>
</evidence>
<organism evidence="1 2">
    <name type="scientific">Toxoplasma gondii MAS</name>
    <dbReference type="NCBI Taxonomy" id="943118"/>
    <lineage>
        <taxon>Eukaryota</taxon>
        <taxon>Sar</taxon>
        <taxon>Alveolata</taxon>
        <taxon>Apicomplexa</taxon>
        <taxon>Conoidasida</taxon>
        <taxon>Coccidia</taxon>
        <taxon>Eucoccidiorida</taxon>
        <taxon>Eimeriorina</taxon>
        <taxon>Sarcocystidae</taxon>
        <taxon>Toxoplasma</taxon>
    </lineage>
</organism>
<protein>
    <submittedName>
        <fullName evidence="1">Uncharacterized protein</fullName>
    </submittedName>
</protein>
<dbReference type="VEuPathDB" id="ToxoDB:TGMAS_415110"/>
<dbReference type="EMBL" id="AEXC02001695">
    <property type="protein sequence ID" value="KFH11028.1"/>
    <property type="molecule type" value="Genomic_DNA"/>
</dbReference>
<dbReference type="Proteomes" id="UP000028821">
    <property type="component" value="Unassembled WGS sequence"/>
</dbReference>
<sequence length="203" mass="22938">MNFSVLPLFCFPPGPQFLSLFLSLLSPKCSSIPFFSLFLHRSPNLSASLSCRLVLLFLSFGCVSFSTRKREKRVFGDPVYAHLFDKQNRSFVKKKPLLKPRNLLLNRNSAGQMRTHILFARFLPRGFSVTAMVSWKVDLPWSSSPENRRRSCCAARGRRNVRLRPVVHTVLYGRSEEASCCRLASREAGNAEDATHKASSIGI</sequence>
<comment type="caution">
    <text evidence="1">The sequence shown here is derived from an EMBL/GenBank/DDBJ whole genome shotgun (WGS) entry which is preliminary data.</text>
</comment>